<reference evidence="3" key="2">
    <citation type="submission" date="2015-11" db="EMBL/GenBank/DDBJ databases">
        <authorList>
            <person name="Zhang Y."/>
            <person name="Guo Z."/>
        </authorList>
    </citation>
    <scope>NUCLEOTIDE SEQUENCE</scope>
    <source>
        <strain evidence="3">1</strain>
    </source>
</reference>
<dbReference type="Gene3D" id="3.40.50.720">
    <property type="entry name" value="NAD(P)-binding Rossmann-like Domain"/>
    <property type="match status" value="1"/>
</dbReference>
<name>A0A0H5BD24_BLAVI</name>
<evidence type="ECO:0000259" key="1">
    <source>
        <dbReference type="SMART" id="SM00881"/>
    </source>
</evidence>
<evidence type="ECO:0000313" key="2">
    <source>
        <dbReference type="EMBL" id="BAS00106.1"/>
    </source>
</evidence>
<dbReference type="Proteomes" id="UP000065734">
    <property type="component" value="Chromosome I"/>
</dbReference>
<evidence type="ECO:0000313" key="4">
    <source>
        <dbReference type="Proteomes" id="UP000065734"/>
    </source>
</evidence>
<protein>
    <submittedName>
        <fullName evidence="2">O-acetylhomoserine sulfhydrylase</fullName>
    </submittedName>
</protein>
<dbReference type="EMBL" id="AP014854">
    <property type="protein sequence ID" value="BAS00106.1"/>
    <property type="molecule type" value="Genomic_DNA"/>
</dbReference>
<dbReference type="AlphaFoldDB" id="A0A0H5BD24"/>
<accession>A0A0H5BD24</accession>
<reference evidence="2" key="1">
    <citation type="journal article" date="2015" name="Genome Announc.">
        <title>Complete Genome Sequence of the Bacteriochlorophyll b-Producing Photosynthetic Bacterium Blastochloris viridis.</title>
        <authorList>
            <person name="Tsukatani Y."/>
            <person name="Hirose Y."/>
            <person name="Harada J."/>
            <person name="Misawa N."/>
            <person name="Mori K."/>
            <person name="Inoue K."/>
            <person name="Tamiaki H."/>
        </authorList>
    </citation>
    <scope>NUCLEOTIDE SEQUENCE [LARGE SCALE GENOMIC DNA]</scope>
    <source>
        <strain evidence="2">DSM 133</strain>
    </source>
</reference>
<dbReference type="STRING" id="1079.BVIR_2210"/>
<proteinExistence type="predicted"/>
<dbReference type="RefSeq" id="WP_055037657.1">
    <property type="nucleotide sequence ID" value="NZ_AP014854.2"/>
</dbReference>
<keyword evidence="4" id="KW-1185">Reference proteome</keyword>
<dbReference type="InterPro" id="IPR036291">
    <property type="entry name" value="NAD(P)-bd_dom_sf"/>
</dbReference>
<dbReference type="SMART" id="SM00881">
    <property type="entry name" value="CoA_binding"/>
    <property type="match status" value="1"/>
</dbReference>
<dbReference type="PATRIC" id="fig|1079.6.peg.2300"/>
<dbReference type="Pfam" id="PF13380">
    <property type="entry name" value="CoA_binding_2"/>
    <property type="match status" value="1"/>
</dbReference>
<reference evidence="4" key="3">
    <citation type="journal article" date="2016" name="Genome Announc.">
        <title>Revised genome sequence of the purple photosynthetic bacterium Blastochloris viridis.</title>
        <authorList>
            <person name="Liu L.N."/>
            <person name="Faulkner M."/>
            <person name="Liu X."/>
            <person name="Huang F."/>
            <person name="Darby A.C."/>
            <person name="Hall N."/>
        </authorList>
    </citation>
    <scope>NUCLEOTIDE SEQUENCE [LARGE SCALE GENOMIC DNA]</scope>
    <source>
        <strain evidence="4">ATCC 19567 / DSM 133 / F</strain>
    </source>
</reference>
<dbReference type="PANTHER" id="PTHR33303:SF2">
    <property type="entry name" value="COA-BINDING DOMAIN-CONTAINING PROTEIN"/>
    <property type="match status" value="1"/>
</dbReference>
<feature type="domain" description="CoA-binding" evidence="1">
    <location>
        <begin position="21"/>
        <end position="118"/>
    </location>
</feature>
<dbReference type="EMBL" id="LN907867">
    <property type="protein sequence ID" value="CUU42641.1"/>
    <property type="molecule type" value="Genomic_DNA"/>
</dbReference>
<dbReference type="PANTHER" id="PTHR33303">
    <property type="entry name" value="CYTOPLASMIC PROTEIN-RELATED"/>
    <property type="match status" value="1"/>
</dbReference>
<dbReference type="OrthoDB" id="9804695at2"/>
<sequence length="152" mass="16366">MAPAHGPAAPGRDDDAAIRRILTETKTIALLGASANPARPSHHVMEFLLAQGFRVHPVNPGLAGQTLLGQPVYARLADIPEPIDLVDMFRAAEYAPQVVDEMLALAVRPKVLWMQLGVRHDAAAARAEAVGIEVVMERCPAIEIPRLGLMSR</sequence>
<dbReference type="KEGG" id="bvr:BVIR_2210"/>
<evidence type="ECO:0000313" key="3">
    <source>
        <dbReference type="EMBL" id="CUU42641.1"/>
    </source>
</evidence>
<dbReference type="SUPFAM" id="SSF51735">
    <property type="entry name" value="NAD(P)-binding Rossmann-fold domains"/>
    <property type="match status" value="1"/>
</dbReference>
<gene>
    <name evidence="3" type="primary">yccU</name>
    <name evidence="2" type="ORF">BV133_2512</name>
    <name evidence="3" type="ORF">BVIRIDIS_16550</name>
</gene>
<organism evidence="3 4">
    <name type="scientific">Blastochloris viridis</name>
    <name type="common">Rhodopseudomonas viridis</name>
    <dbReference type="NCBI Taxonomy" id="1079"/>
    <lineage>
        <taxon>Bacteria</taxon>
        <taxon>Pseudomonadati</taxon>
        <taxon>Pseudomonadota</taxon>
        <taxon>Alphaproteobacteria</taxon>
        <taxon>Hyphomicrobiales</taxon>
        <taxon>Blastochloridaceae</taxon>
        <taxon>Blastochloris</taxon>
    </lineage>
</organism>
<dbReference type="InterPro" id="IPR003781">
    <property type="entry name" value="CoA-bd"/>
</dbReference>